<dbReference type="InterPro" id="IPR038396">
    <property type="entry name" value="SpoIIAA-like_sf"/>
</dbReference>
<dbReference type="SUPFAM" id="SSF52091">
    <property type="entry name" value="SpoIIaa-like"/>
    <property type="match status" value="2"/>
</dbReference>
<proteinExistence type="predicted"/>
<reference evidence="2" key="1">
    <citation type="submission" date="2015-09" db="EMBL/GenBank/DDBJ databases">
        <authorList>
            <person name="Rodrigo-Torres L."/>
            <person name="Arahal D.R."/>
        </authorList>
    </citation>
    <scope>NUCLEOTIDE SEQUENCE [LARGE SCALE GENOMIC DNA]</scope>
    <source>
        <strain evidence="2">CECT 4293</strain>
    </source>
</reference>
<evidence type="ECO:0008006" key="3">
    <source>
        <dbReference type="Google" id="ProtNLM"/>
    </source>
</evidence>
<dbReference type="RefSeq" id="WP_058274069.1">
    <property type="nucleotide sequence ID" value="NZ_CYPS01000043.1"/>
</dbReference>
<protein>
    <recommendedName>
        <fullName evidence="3">SpoIIAA-like protein</fullName>
    </recommendedName>
</protein>
<dbReference type="Gene3D" id="3.40.50.10600">
    <property type="entry name" value="SpoIIaa-like domains"/>
    <property type="match status" value="2"/>
</dbReference>
<name>A0A0P1ELY0_9RHOB</name>
<sequence length="242" mass="26683">MITVHTHSEGAQIEVELSGEVTSKDYSETLVPAIEAALEAHDAVRLLAIVQPEFKGYDLGAAWSDTKLGLSHWRGFDRIAVAADQGWVQTSIRLAAPILPCPVQVFELSELEAARRWMRESLGAIHVTDLGGPCVQISLMGKLDPEEYQQAERDLDTLLSSKNGFRLLIDLREFDGWQGLTALAAHFRLARGHVGMLDRAAIIGDKAWQHMAQRVASHVLGARTQFFPSEDFENAKSWLAAG</sequence>
<dbReference type="EMBL" id="CYPS01000043">
    <property type="protein sequence ID" value="CUH44107.1"/>
    <property type="molecule type" value="Genomic_DNA"/>
</dbReference>
<evidence type="ECO:0000313" key="2">
    <source>
        <dbReference type="Proteomes" id="UP000050786"/>
    </source>
</evidence>
<dbReference type="Pfam" id="PF11964">
    <property type="entry name" value="SpoIIAA-like"/>
    <property type="match status" value="2"/>
</dbReference>
<dbReference type="Proteomes" id="UP000050786">
    <property type="component" value="Unassembled WGS sequence"/>
</dbReference>
<organism evidence="1 2">
    <name type="scientific">Ruegeria atlantica</name>
    <dbReference type="NCBI Taxonomy" id="81569"/>
    <lineage>
        <taxon>Bacteria</taxon>
        <taxon>Pseudomonadati</taxon>
        <taxon>Pseudomonadota</taxon>
        <taxon>Alphaproteobacteria</taxon>
        <taxon>Rhodobacterales</taxon>
        <taxon>Roseobacteraceae</taxon>
        <taxon>Ruegeria</taxon>
    </lineage>
</organism>
<evidence type="ECO:0000313" key="1">
    <source>
        <dbReference type="EMBL" id="CUH44107.1"/>
    </source>
</evidence>
<accession>A0A0P1ELY0</accession>
<dbReference type="InterPro" id="IPR036513">
    <property type="entry name" value="STAS_dom_sf"/>
</dbReference>
<keyword evidence="2" id="KW-1185">Reference proteome</keyword>
<dbReference type="InterPro" id="IPR021866">
    <property type="entry name" value="SpoIIAA-like"/>
</dbReference>
<dbReference type="AlphaFoldDB" id="A0A0P1ELY0"/>
<gene>
    <name evidence="1" type="ORF">RUM4293_03004</name>
</gene>